<gene>
    <name evidence="2" type="ORF">KGF56_002886</name>
</gene>
<evidence type="ECO:0000256" key="1">
    <source>
        <dbReference type="SAM" id="MobiDB-lite"/>
    </source>
</evidence>
<feature type="region of interest" description="Disordered" evidence="1">
    <location>
        <begin position="201"/>
        <end position="317"/>
    </location>
</feature>
<feature type="region of interest" description="Disordered" evidence="1">
    <location>
        <begin position="415"/>
        <end position="437"/>
    </location>
</feature>
<accession>A0AAI9WY17</accession>
<feature type="compositionally biased region" description="Low complexity" evidence="1">
    <location>
        <begin position="308"/>
        <end position="317"/>
    </location>
</feature>
<evidence type="ECO:0000313" key="2">
    <source>
        <dbReference type="EMBL" id="KAI3404365.2"/>
    </source>
</evidence>
<dbReference type="AlphaFoldDB" id="A0AAI9WY17"/>
<dbReference type="Proteomes" id="UP001202479">
    <property type="component" value="Unassembled WGS sequence"/>
</dbReference>
<proteinExistence type="predicted"/>
<feature type="compositionally biased region" description="Basic and acidic residues" evidence="1">
    <location>
        <begin position="201"/>
        <end position="270"/>
    </location>
</feature>
<sequence length="437" mass="49738">MARPADLPLRDSVVELSSAEPTTKTKLSEQLQILQQQNNILIKRNHIFSSKIAHLENKVNLLNEEICKKSKSSDDKVLRIVEMMEESLLNSFSASLTHFQQLRCKNKFSQNALLGKLHDIIRESLTTTPTENSHGSSVITQSQNFKPHAIRKNGSEIPQFFKKSGVNYLSEKFSTILEHSSDSEEDMFDLRQIGPFVVDRENPDTPHHEQVAETHEQLDETHEQLDETHEQVAETHEQIDETHEQVADTHEQLDETHEQLDEESKSDANRDNLLTIEANNDSKEKNTPTTKCDQEESAVSNLPHCDTSKVNSAVSNVSDNDSESFLQRTTRAKKEVSYKPLSLRAKMRRDSAQLMDAVGENVYVNHTVQSHSQENQLDKRPVKRKPLENVTNNLNSKRCKKSTITTTTTTTTDEDLSIFDFDSGTKPKRKSKKKIKP</sequence>
<feature type="compositionally biased region" description="Basic residues" evidence="1">
    <location>
        <begin position="426"/>
        <end position="437"/>
    </location>
</feature>
<keyword evidence="3" id="KW-1185">Reference proteome</keyword>
<comment type="caution">
    <text evidence="2">The sequence shown here is derived from an EMBL/GenBank/DDBJ whole genome shotgun (WGS) entry which is preliminary data.</text>
</comment>
<dbReference type="EMBL" id="JAHUZD010000104">
    <property type="protein sequence ID" value="KAI3404365.2"/>
    <property type="molecule type" value="Genomic_DNA"/>
</dbReference>
<reference evidence="2" key="1">
    <citation type="journal article" date="2022" name="DNA Res.">
        <title>Genome analysis of five recently described species of the CUG-Ser clade uncovers Candida theae as a new hybrid lineage with pathogenic potential in the Candida parapsilosis species complex.</title>
        <authorList>
            <person name="Mixao V."/>
            <person name="Del Olmo V."/>
            <person name="Hegedusova E."/>
            <person name="Saus E."/>
            <person name="Pryszcz L."/>
            <person name="Cillingova A."/>
            <person name="Nosek J."/>
            <person name="Gabaldon T."/>
        </authorList>
    </citation>
    <scope>NUCLEOTIDE SEQUENCE</scope>
    <source>
        <strain evidence="2">CBS 10844</strain>
    </source>
</reference>
<dbReference type="RefSeq" id="XP_049180110.1">
    <property type="nucleotide sequence ID" value="XM_049324162.1"/>
</dbReference>
<protein>
    <submittedName>
        <fullName evidence="2">Uncharacterized protein</fullName>
    </submittedName>
</protein>
<name>A0AAI9WY17_9ASCO</name>
<organism evidence="2 3">
    <name type="scientific">Candida oxycetoniae</name>
    <dbReference type="NCBI Taxonomy" id="497107"/>
    <lineage>
        <taxon>Eukaryota</taxon>
        <taxon>Fungi</taxon>
        <taxon>Dikarya</taxon>
        <taxon>Ascomycota</taxon>
        <taxon>Saccharomycotina</taxon>
        <taxon>Pichiomycetes</taxon>
        <taxon>Debaryomycetaceae</taxon>
        <taxon>Candida/Lodderomyces clade</taxon>
        <taxon>Candida</taxon>
    </lineage>
</organism>
<feature type="region of interest" description="Disordered" evidence="1">
    <location>
        <begin position="369"/>
        <end position="390"/>
    </location>
</feature>
<evidence type="ECO:0000313" key="3">
    <source>
        <dbReference type="Proteomes" id="UP001202479"/>
    </source>
</evidence>
<dbReference type="GeneID" id="73380503"/>